<feature type="compositionally biased region" description="Low complexity" evidence="2">
    <location>
        <begin position="476"/>
        <end position="500"/>
    </location>
</feature>
<feature type="region of interest" description="Disordered" evidence="2">
    <location>
        <begin position="312"/>
        <end position="353"/>
    </location>
</feature>
<feature type="compositionally biased region" description="Polar residues" evidence="2">
    <location>
        <begin position="578"/>
        <end position="587"/>
    </location>
</feature>
<protein>
    <submittedName>
        <fullName evidence="3">Uncharacterized protein</fullName>
    </submittedName>
</protein>
<keyword evidence="4" id="KW-1185">Reference proteome</keyword>
<feature type="compositionally biased region" description="Gly residues" evidence="2">
    <location>
        <begin position="510"/>
        <end position="520"/>
    </location>
</feature>
<dbReference type="KEGG" id="vcn:VOLCADRAFT_119852"/>
<dbReference type="RefSeq" id="XP_002958095.1">
    <property type="nucleotide sequence ID" value="XM_002958049.1"/>
</dbReference>
<feature type="compositionally biased region" description="Basic and acidic residues" evidence="2">
    <location>
        <begin position="530"/>
        <end position="548"/>
    </location>
</feature>
<dbReference type="EMBL" id="GL378406">
    <property type="protein sequence ID" value="EFJ40826.1"/>
    <property type="molecule type" value="Genomic_DNA"/>
</dbReference>
<feature type="region of interest" description="Disordered" evidence="2">
    <location>
        <begin position="476"/>
        <end position="642"/>
    </location>
</feature>
<feature type="compositionally biased region" description="Low complexity" evidence="2">
    <location>
        <begin position="222"/>
        <end position="238"/>
    </location>
</feature>
<proteinExistence type="predicted"/>
<feature type="coiled-coil region" evidence="1">
    <location>
        <begin position="133"/>
        <end position="160"/>
    </location>
</feature>
<name>D8UHH4_VOLCA</name>
<feature type="region of interest" description="Disordered" evidence="2">
    <location>
        <begin position="161"/>
        <end position="292"/>
    </location>
</feature>
<evidence type="ECO:0000256" key="2">
    <source>
        <dbReference type="SAM" id="MobiDB-lite"/>
    </source>
</evidence>
<feature type="coiled-coil region" evidence="1">
    <location>
        <begin position="18"/>
        <end position="45"/>
    </location>
</feature>
<reference evidence="3 4" key="1">
    <citation type="journal article" date="2010" name="Science">
        <title>Genomic analysis of organismal complexity in the multicellular green alga Volvox carteri.</title>
        <authorList>
            <person name="Prochnik S.E."/>
            <person name="Umen J."/>
            <person name="Nedelcu A.M."/>
            <person name="Hallmann A."/>
            <person name="Miller S.M."/>
            <person name="Nishii I."/>
            <person name="Ferris P."/>
            <person name="Kuo A."/>
            <person name="Mitros T."/>
            <person name="Fritz-Laylin L.K."/>
            <person name="Hellsten U."/>
            <person name="Chapman J."/>
            <person name="Simakov O."/>
            <person name="Rensing S.A."/>
            <person name="Terry A."/>
            <person name="Pangilinan J."/>
            <person name="Kapitonov V."/>
            <person name="Jurka J."/>
            <person name="Salamov A."/>
            <person name="Shapiro H."/>
            <person name="Schmutz J."/>
            <person name="Grimwood J."/>
            <person name="Lindquist E."/>
            <person name="Lucas S."/>
            <person name="Grigoriev I.V."/>
            <person name="Schmitt R."/>
            <person name="Kirk D."/>
            <person name="Rokhsar D.S."/>
        </authorList>
    </citation>
    <scope>NUCLEOTIDE SEQUENCE [LARGE SCALE GENOMIC DNA]</scope>
    <source>
        <strain evidence="4">f. Nagariensis / Eve</strain>
    </source>
</reference>
<dbReference type="OrthoDB" id="549864at2759"/>
<dbReference type="AlphaFoldDB" id="D8UHH4"/>
<feature type="compositionally biased region" description="Low complexity" evidence="2">
    <location>
        <begin position="172"/>
        <end position="203"/>
    </location>
</feature>
<accession>D8UHH4</accession>
<evidence type="ECO:0000256" key="1">
    <source>
        <dbReference type="SAM" id="Coils"/>
    </source>
</evidence>
<gene>
    <name evidence="3" type="ORF">VOLCADRAFT_119852</name>
</gene>
<keyword evidence="1" id="KW-0175">Coiled coil</keyword>
<evidence type="ECO:0000313" key="3">
    <source>
        <dbReference type="EMBL" id="EFJ40826.1"/>
    </source>
</evidence>
<feature type="region of interest" description="Disordered" evidence="2">
    <location>
        <begin position="378"/>
        <end position="413"/>
    </location>
</feature>
<feature type="compositionally biased region" description="Low complexity" evidence="2">
    <location>
        <begin position="324"/>
        <end position="353"/>
    </location>
</feature>
<organism evidence="4">
    <name type="scientific">Volvox carteri f. nagariensis</name>
    <dbReference type="NCBI Taxonomy" id="3068"/>
    <lineage>
        <taxon>Eukaryota</taxon>
        <taxon>Viridiplantae</taxon>
        <taxon>Chlorophyta</taxon>
        <taxon>core chlorophytes</taxon>
        <taxon>Chlorophyceae</taxon>
        <taxon>CS clade</taxon>
        <taxon>Chlamydomonadales</taxon>
        <taxon>Volvocaceae</taxon>
        <taxon>Volvox</taxon>
    </lineage>
</organism>
<feature type="compositionally biased region" description="Low complexity" evidence="2">
    <location>
        <begin position="378"/>
        <end position="407"/>
    </location>
</feature>
<feature type="compositionally biased region" description="Gly residues" evidence="2">
    <location>
        <begin position="623"/>
        <end position="632"/>
    </location>
</feature>
<dbReference type="GeneID" id="9623218"/>
<sequence length="642" mass="63063">MQQNTDQLHRMDPKLNEIDTAELSLKRLQEEVAKAISDVAAVKVALETIQQANTTAQLTQAVTEQGQNLKALSSQLEEVRKSGKEAVEGLGLQLASVETNVSKLATKLDSHNSALKTLADQLELHQNSTLSALQQQTAAVSEALEAHKALQERVDSLRLSAAAGPGSDGKEGTATSTSAVTAAASSGGTEAGSAAGPAGTETGLAAGNVSAPRRNALNKTDANTTTSSNSTTAPGPGSQQLAAATDVGSGGGVSNWTAASGAADRAEDISQSGPKAPVANATGGAAGSQTPSITAASMEQDDHLVREHTALTLDEEAEGKTAAKTDTSSSGSSGSSSGGANSTAASSTQGAGATTTVASPLQYSNSNIWTGWSGPTAANSDASAAGSNTTAGATQADTAASTSTTSGGSQGAVTPMAADTVEAVVNGSASAATSSTSTWAEKVTEGTVATGATQGTAASNGTAALDELHALVGTTTTANTSSDDTSAAGGSTGTGDSSAGRGEADVASAGGAGATGGGASGAEDVTGAEKQVDGRMDKELARRGHGEAEQGQMKQSAGSQVGGGRSRFSRMHDHFTKQQRLGQQSGAGASGVERNSKVDSAGTDSTGFTKDKAIAGFEAADGEGNGVTGGGTRAEEEQSAAR</sequence>
<dbReference type="Proteomes" id="UP000001058">
    <property type="component" value="Unassembled WGS sequence"/>
</dbReference>
<dbReference type="InParanoid" id="D8UHH4"/>
<evidence type="ECO:0000313" key="4">
    <source>
        <dbReference type="Proteomes" id="UP000001058"/>
    </source>
</evidence>